<evidence type="ECO:0000313" key="3">
    <source>
        <dbReference type="Proteomes" id="UP001223072"/>
    </source>
</evidence>
<dbReference type="InterPro" id="IPR002347">
    <property type="entry name" value="SDR_fam"/>
</dbReference>
<reference evidence="2 3" key="1">
    <citation type="submission" date="2023-07" db="EMBL/GenBank/DDBJ databases">
        <title>Comparative genomics of wheat-associated soil bacteria to identify genetic determinants of phenazine resistance.</title>
        <authorList>
            <person name="Mouncey N."/>
        </authorList>
    </citation>
    <scope>NUCLEOTIDE SEQUENCE [LARGE SCALE GENOMIC DNA]</scope>
    <source>
        <strain evidence="2 3">W2I16</strain>
    </source>
</reference>
<gene>
    <name evidence="2" type="ORF">QFZ49_000485</name>
</gene>
<dbReference type="Gene3D" id="3.40.50.720">
    <property type="entry name" value="NAD(P)-binding Rossmann-like Domain"/>
    <property type="match status" value="1"/>
</dbReference>
<comment type="similarity">
    <text evidence="1">Belongs to the short-chain dehydrogenases/reductases (SDR) family.</text>
</comment>
<dbReference type="RefSeq" id="WP_307624795.1">
    <property type="nucleotide sequence ID" value="NZ_JAUSZS010000002.1"/>
</dbReference>
<proteinExistence type="inferred from homology"/>
<name>A0ABU0RF45_9ACTN</name>
<dbReference type="CDD" id="cd05233">
    <property type="entry name" value="SDR_c"/>
    <property type="match status" value="1"/>
</dbReference>
<comment type="caution">
    <text evidence="2">The sequence shown here is derived from an EMBL/GenBank/DDBJ whole genome shotgun (WGS) entry which is preliminary data.</text>
</comment>
<dbReference type="InterPro" id="IPR036291">
    <property type="entry name" value="NAD(P)-bd_dom_sf"/>
</dbReference>
<dbReference type="Proteomes" id="UP001223072">
    <property type="component" value="Unassembled WGS sequence"/>
</dbReference>
<dbReference type="PRINTS" id="PR00081">
    <property type="entry name" value="GDHRDH"/>
</dbReference>
<dbReference type="EMBL" id="JAUSZS010000002">
    <property type="protein sequence ID" value="MDQ0930578.1"/>
    <property type="molecule type" value="Genomic_DNA"/>
</dbReference>
<dbReference type="Pfam" id="PF13561">
    <property type="entry name" value="adh_short_C2"/>
    <property type="match status" value="1"/>
</dbReference>
<sequence>MRTLFVRWCPEVVGEHGPRGRKRWAVGSHPEGDHDIHAKAALSNFCKALSKEVGPRGVRVNSIGPSPVETALWQGAGGVAVAVGQSQGVDPREVARGAAAQSVTGRFTLPSEVAELVLYLAGPHAANITGADFVIDGPLPMAS</sequence>
<dbReference type="InterPro" id="IPR050259">
    <property type="entry name" value="SDR"/>
</dbReference>
<accession>A0ABU0RF45</accession>
<dbReference type="SUPFAM" id="SSF51735">
    <property type="entry name" value="NAD(P)-binding Rossmann-fold domains"/>
    <property type="match status" value="1"/>
</dbReference>
<dbReference type="PANTHER" id="PTHR42879">
    <property type="entry name" value="3-OXOACYL-(ACYL-CARRIER-PROTEIN) REDUCTASE"/>
    <property type="match status" value="1"/>
</dbReference>
<keyword evidence="3" id="KW-1185">Reference proteome</keyword>
<protein>
    <submittedName>
        <fullName evidence="2">NAD(P)-dependent dehydrogenase (Short-subunit alcohol dehydrogenase family)</fullName>
    </submittedName>
</protein>
<evidence type="ECO:0000313" key="2">
    <source>
        <dbReference type="EMBL" id="MDQ0930578.1"/>
    </source>
</evidence>
<evidence type="ECO:0000256" key="1">
    <source>
        <dbReference type="ARBA" id="ARBA00006484"/>
    </source>
</evidence>
<organism evidence="2 3">
    <name type="scientific">Streptomyces turgidiscabies</name>
    <dbReference type="NCBI Taxonomy" id="85558"/>
    <lineage>
        <taxon>Bacteria</taxon>
        <taxon>Bacillati</taxon>
        <taxon>Actinomycetota</taxon>
        <taxon>Actinomycetes</taxon>
        <taxon>Kitasatosporales</taxon>
        <taxon>Streptomycetaceae</taxon>
        <taxon>Streptomyces</taxon>
    </lineage>
</organism>